<dbReference type="InterPro" id="IPR018303">
    <property type="entry name" value="ATPase_P-typ_P_site"/>
</dbReference>
<dbReference type="SUPFAM" id="SSF56784">
    <property type="entry name" value="HAD-like"/>
    <property type="match status" value="1"/>
</dbReference>
<reference evidence="10 11" key="1">
    <citation type="journal article" date="2009" name="Stand. Genomic Sci.">
        <title>Complete genome sequence of Beutenbergia cavernae type strain (HKI 0122).</title>
        <authorList>
            <person name="Land M."/>
            <person name="Pukall R."/>
            <person name="Abt B."/>
            <person name="Goker M."/>
            <person name="Rohde M."/>
            <person name="Glavina Del Rio T."/>
            <person name="Tice H."/>
            <person name="Copeland A."/>
            <person name="Cheng J.F."/>
            <person name="Lucas S."/>
            <person name="Chen F."/>
            <person name="Nolan M."/>
            <person name="Bruce D."/>
            <person name="Goodwin L."/>
            <person name="Pitluck S."/>
            <person name="Ivanova N."/>
            <person name="Mavromatis K."/>
            <person name="Ovchinnikova G."/>
            <person name="Pati A."/>
            <person name="Chen A."/>
            <person name="Palaniappan K."/>
            <person name="Hauser L."/>
            <person name="Chang Y.J."/>
            <person name="Jefferies C.C."/>
            <person name="Saunders E."/>
            <person name="Brettin T."/>
            <person name="Detter J.C."/>
            <person name="Han C."/>
            <person name="Chain P."/>
            <person name="Bristow J."/>
            <person name="Eisen J.A."/>
            <person name="Markowitz V."/>
            <person name="Hugenholtz P."/>
            <person name="Kyrpides N.C."/>
            <person name="Klenk H.P."/>
            <person name="Lapidus A."/>
        </authorList>
    </citation>
    <scope>NUCLEOTIDE SEQUENCE [LARGE SCALE GENOMIC DNA]</scope>
    <source>
        <strain evidence="11">ATCC BAA-8 / DSM 12333 / NBRC 16432</strain>
    </source>
</reference>
<feature type="transmembrane region" description="Helical" evidence="8">
    <location>
        <begin position="77"/>
        <end position="95"/>
    </location>
</feature>
<dbReference type="InterPro" id="IPR059000">
    <property type="entry name" value="ATPase_P-type_domA"/>
</dbReference>
<dbReference type="GO" id="GO:0005524">
    <property type="term" value="F:ATP binding"/>
    <property type="evidence" value="ECO:0007669"/>
    <property type="project" value="UniProtKB-UniRule"/>
</dbReference>
<dbReference type="SFLD" id="SFLDF00027">
    <property type="entry name" value="p-type_atpase"/>
    <property type="match status" value="1"/>
</dbReference>
<dbReference type="GO" id="GO:0016887">
    <property type="term" value="F:ATP hydrolysis activity"/>
    <property type="evidence" value="ECO:0007669"/>
    <property type="project" value="InterPro"/>
</dbReference>
<evidence type="ECO:0000313" key="11">
    <source>
        <dbReference type="Proteomes" id="UP000007962"/>
    </source>
</evidence>
<evidence type="ECO:0000256" key="5">
    <source>
        <dbReference type="ARBA" id="ARBA00022967"/>
    </source>
</evidence>
<keyword evidence="5" id="KW-1278">Translocase</keyword>
<dbReference type="InterPro" id="IPR044492">
    <property type="entry name" value="P_typ_ATPase_HD_dom"/>
</dbReference>
<gene>
    <name evidence="10" type="ordered locus">Bcav_0540</name>
</gene>
<dbReference type="SUPFAM" id="SSF81665">
    <property type="entry name" value="Calcium ATPase, transmembrane domain M"/>
    <property type="match status" value="1"/>
</dbReference>
<keyword evidence="3 8" id="KW-0812">Transmembrane</keyword>
<dbReference type="KEGG" id="bcv:Bcav_0540"/>
<feature type="domain" description="P-type ATPase A" evidence="9">
    <location>
        <begin position="160"/>
        <end position="260"/>
    </location>
</feature>
<dbReference type="InterPro" id="IPR023214">
    <property type="entry name" value="HAD_sf"/>
</dbReference>
<dbReference type="InterPro" id="IPR023298">
    <property type="entry name" value="ATPase_P-typ_TM_dom_sf"/>
</dbReference>
<evidence type="ECO:0000256" key="3">
    <source>
        <dbReference type="ARBA" id="ARBA00022692"/>
    </source>
</evidence>
<dbReference type="Gene3D" id="3.40.1110.10">
    <property type="entry name" value="Calcium-transporting ATPase, cytoplasmic domain N"/>
    <property type="match status" value="1"/>
</dbReference>
<evidence type="ECO:0000313" key="10">
    <source>
        <dbReference type="EMBL" id="ACQ78803.1"/>
    </source>
</evidence>
<keyword evidence="11" id="KW-1185">Reference proteome</keyword>
<dbReference type="FunFam" id="2.70.150.10:FF:000002">
    <property type="entry name" value="Copper-transporting ATPase 1, putative"/>
    <property type="match status" value="1"/>
</dbReference>
<dbReference type="InterPro" id="IPR051014">
    <property type="entry name" value="Cation_Transport_ATPase_IB"/>
</dbReference>
<proteinExistence type="inferred from homology"/>
<dbReference type="SFLD" id="SFLDG00002">
    <property type="entry name" value="C1.7:_P-type_atpase_like"/>
    <property type="match status" value="1"/>
</dbReference>
<dbReference type="Gene3D" id="2.70.150.10">
    <property type="entry name" value="Calcium-transporting ATPase, cytoplasmic transduction domain A"/>
    <property type="match status" value="1"/>
</dbReference>
<dbReference type="InterPro" id="IPR008250">
    <property type="entry name" value="ATPase_P-typ_transduc_dom_A_sf"/>
</dbReference>
<dbReference type="GO" id="GO:0046872">
    <property type="term" value="F:metal ion binding"/>
    <property type="evidence" value="ECO:0007669"/>
    <property type="project" value="UniProtKB-KW"/>
</dbReference>
<dbReference type="PANTHER" id="PTHR48085">
    <property type="entry name" value="CADMIUM/ZINC-TRANSPORTING ATPASE HMA2-RELATED"/>
    <property type="match status" value="1"/>
</dbReference>
<evidence type="ECO:0000256" key="2">
    <source>
        <dbReference type="ARBA" id="ARBA00006024"/>
    </source>
</evidence>
<dbReference type="eggNOG" id="COG2217">
    <property type="taxonomic scope" value="Bacteria"/>
</dbReference>
<dbReference type="InterPro" id="IPR001757">
    <property type="entry name" value="P_typ_ATPase"/>
</dbReference>
<keyword evidence="6 8" id="KW-1133">Transmembrane helix</keyword>
<comment type="similarity">
    <text evidence="2 8">Belongs to the cation transport ATPase (P-type) (TC 3.A.3) family. Type IB subfamily.</text>
</comment>
<sequence>MSRECCGDDEIDARELQLRALADGSSGALSGGADDDDAAASEEEFVPFWRDRVLLLPAASGVLLGVGYVLEWTGSDAPALVAQGASLLAGAWTFVPGAVRRLARGRLGVGLLMTIAAVGAVALGHVGEAAALAFLFSIAEALEDRAMDRAKHGLRALLALMPATARISRMAGEIEIPAAQVRELDLLVVRPGERIATDGVVTTGRSSLDTSAVTGESIPVEVAPGDAVLAGAVNGTGALLVEATADGRDNSLTTIVRLVEEAQARKGERARLADRIARPLVPAVLVLAALVAVWGLIVGDPALWTQRALVVLVAASPCALAIAVPVTVISAIGAASRFGMVVRSGAAFEELGAVRAVAIDKTGTLTRNRPAVVEVSTRAGVTEHQALTLAAALEARSTHPLAAAILAAAPSPPLAHDVAELPGRGLQGDVDGVRVQVGTTRWLDPGDLADDAARLEGEGMTVVAVVSDGVPAAVIGIRDELRPEAPDAVARLRADGITVTMVTGDNERTARALAAEAGIEDVRAAQLPQDKERAVRESSSRVPTAMIGDGVNDAPALAAADVGIAMGVGGSAAAIESADVAFTGADLRLVPQGLAHARRGRRIMTGNIALALAIIVVLFPLALFGVLPLAGVVLVHEVAEVVVILNGVRAARTAGALAPLAPVAGRGERLPTGAAQRVR</sequence>
<feature type="transmembrane region" description="Helical" evidence="8">
    <location>
        <begin position="276"/>
        <end position="297"/>
    </location>
</feature>
<dbReference type="PANTHER" id="PTHR48085:SF5">
    <property type="entry name" value="CADMIUM_ZINC-TRANSPORTING ATPASE HMA4-RELATED"/>
    <property type="match status" value="1"/>
</dbReference>
<feature type="transmembrane region" description="Helical" evidence="8">
    <location>
        <begin position="608"/>
        <end position="635"/>
    </location>
</feature>
<organism evidence="10 11">
    <name type="scientific">Beutenbergia cavernae (strain ATCC BAA-8 / DSM 12333 / CCUG 43141 / JCM 11478 / NBRC 16432 / NCIMB 13614 / HKI 0122)</name>
    <dbReference type="NCBI Taxonomy" id="471853"/>
    <lineage>
        <taxon>Bacteria</taxon>
        <taxon>Bacillati</taxon>
        <taxon>Actinomycetota</taxon>
        <taxon>Actinomycetes</taxon>
        <taxon>Micrococcales</taxon>
        <taxon>Beutenbergiaceae</taxon>
        <taxon>Beutenbergia</taxon>
    </lineage>
</organism>
<dbReference type="Proteomes" id="UP000007962">
    <property type="component" value="Chromosome"/>
</dbReference>
<dbReference type="InterPro" id="IPR036412">
    <property type="entry name" value="HAD-like_sf"/>
</dbReference>
<dbReference type="PROSITE" id="PS01229">
    <property type="entry name" value="COF_2"/>
    <property type="match status" value="1"/>
</dbReference>
<dbReference type="PROSITE" id="PS00154">
    <property type="entry name" value="ATPASE_E1_E2"/>
    <property type="match status" value="1"/>
</dbReference>
<dbReference type="SFLD" id="SFLDS00003">
    <property type="entry name" value="Haloacid_Dehalogenase"/>
    <property type="match status" value="1"/>
</dbReference>
<accession>C5BXC8</accession>
<dbReference type="SUPFAM" id="SSF81653">
    <property type="entry name" value="Calcium ATPase, transduction domain A"/>
    <property type="match status" value="1"/>
</dbReference>
<evidence type="ECO:0000256" key="7">
    <source>
        <dbReference type="ARBA" id="ARBA00023136"/>
    </source>
</evidence>
<dbReference type="NCBIfam" id="TIGR01512">
    <property type="entry name" value="ATPase-IB2_Cd"/>
    <property type="match status" value="1"/>
</dbReference>
<dbReference type="InterPro" id="IPR027256">
    <property type="entry name" value="P-typ_ATPase_IB"/>
</dbReference>
<dbReference type="Pfam" id="PF00702">
    <property type="entry name" value="Hydrolase"/>
    <property type="match status" value="1"/>
</dbReference>
<protein>
    <submittedName>
        <fullName evidence="10">Heavy metal translocating P-type ATPase</fullName>
    </submittedName>
</protein>
<evidence type="ECO:0000256" key="8">
    <source>
        <dbReference type="RuleBase" id="RU362081"/>
    </source>
</evidence>
<dbReference type="NCBIfam" id="TIGR01525">
    <property type="entry name" value="ATPase-IB_hvy"/>
    <property type="match status" value="1"/>
</dbReference>
<keyword evidence="7 8" id="KW-0472">Membrane</keyword>
<feature type="transmembrane region" description="Helical" evidence="8">
    <location>
        <begin position="309"/>
        <end position="334"/>
    </location>
</feature>
<dbReference type="GO" id="GO:0019829">
    <property type="term" value="F:ATPase-coupled monoatomic cation transmembrane transporter activity"/>
    <property type="evidence" value="ECO:0007669"/>
    <property type="project" value="InterPro"/>
</dbReference>
<name>C5BXC8_BEUC1</name>
<evidence type="ECO:0000259" key="9">
    <source>
        <dbReference type="Pfam" id="PF00122"/>
    </source>
</evidence>
<dbReference type="AlphaFoldDB" id="C5BXC8"/>
<dbReference type="GO" id="GO:0005886">
    <property type="term" value="C:plasma membrane"/>
    <property type="evidence" value="ECO:0007669"/>
    <property type="project" value="UniProtKB-SubCell"/>
</dbReference>
<evidence type="ECO:0000256" key="1">
    <source>
        <dbReference type="ARBA" id="ARBA00004651"/>
    </source>
</evidence>
<dbReference type="OrthoDB" id="7059309at2"/>
<dbReference type="GO" id="GO:0015086">
    <property type="term" value="F:cadmium ion transmembrane transporter activity"/>
    <property type="evidence" value="ECO:0007669"/>
    <property type="project" value="TreeGrafter"/>
</dbReference>
<dbReference type="HOGENOM" id="CLU_001771_6_3_11"/>
<dbReference type="InterPro" id="IPR023299">
    <property type="entry name" value="ATPase_P-typ_cyto_dom_N"/>
</dbReference>
<feature type="transmembrane region" description="Helical" evidence="8">
    <location>
        <begin position="53"/>
        <end position="70"/>
    </location>
</feature>
<evidence type="ECO:0000256" key="6">
    <source>
        <dbReference type="ARBA" id="ARBA00022989"/>
    </source>
</evidence>
<dbReference type="EMBL" id="CP001618">
    <property type="protein sequence ID" value="ACQ78803.1"/>
    <property type="molecule type" value="Genomic_DNA"/>
</dbReference>
<dbReference type="RefSeq" id="WP_012725583.1">
    <property type="nucleotide sequence ID" value="NC_012669.1"/>
</dbReference>
<dbReference type="Pfam" id="PF00122">
    <property type="entry name" value="E1-E2_ATPase"/>
    <property type="match status" value="1"/>
</dbReference>
<feature type="transmembrane region" description="Helical" evidence="8">
    <location>
        <begin position="115"/>
        <end position="139"/>
    </location>
</feature>
<keyword evidence="4 8" id="KW-0479">Metal-binding</keyword>
<dbReference type="Gene3D" id="3.40.50.1000">
    <property type="entry name" value="HAD superfamily/HAD-like"/>
    <property type="match status" value="1"/>
</dbReference>
<comment type="subcellular location">
    <subcellularLocation>
        <location evidence="1">Cell membrane</location>
        <topology evidence="1">Multi-pass membrane protein</topology>
    </subcellularLocation>
</comment>
<keyword evidence="8" id="KW-0067">ATP-binding</keyword>
<keyword evidence="8" id="KW-0547">Nucleotide-binding</keyword>
<dbReference type="STRING" id="471853.Bcav_0540"/>
<keyword evidence="8" id="KW-1003">Cell membrane</keyword>
<dbReference type="NCBIfam" id="TIGR01494">
    <property type="entry name" value="ATPase_P-type"/>
    <property type="match status" value="2"/>
</dbReference>
<dbReference type="PRINTS" id="PR00119">
    <property type="entry name" value="CATATPASE"/>
</dbReference>
<evidence type="ECO:0000256" key="4">
    <source>
        <dbReference type="ARBA" id="ARBA00022723"/>
    </source>
</evidence>